<keyword evidence="3" id="KW-1185">Reference proteome</keyword>
<protein>
    <submittedName>
        <fullName evidence="2">Uncharacterized protein</fullName>
    </submittedName>
</protein>
<feature type="region of interest" description="Disordered" evidence="1">
    <location>
        <begin position="285"/>
        <end position="318"/>
    </location>
</feature>
<feature type="compositionally biased region" description="Acidic residues" evidence="1">
    <location>
        <begin position="384"/>
        <end position="403"/>
    </location>
</feature>
<feature type="region of interest" description="Disordered" evidence="1">
    <location>
        <begin position="443"/>
        <end position="481"/>
    </location>
</feature>
<dbReference type="AlphaFoldDB" id="A0A210PGG9"/>
<feature type="compositionally biased region" description="Polar residues" evidence="1">
    <location>
        <begin position="451"/>
        <end position="470"/>
    </location>
</feature>
<comment type="caution">
    <text evidence="2">The sequence shown here is derived from an EMBL/GenBank/DDBJ whole genome shotgun (WGS) entry which is preliminary data.</text>
</comment>
<dbReference type="Proteomes" id="UP000242188">
    <property type="component" value="Unassembled WGS sequence"/>
</dbReference>
<evidence type="ECO:0000313" key="2">
    <source>
        <dbReference type="EMBL" id="OWF35578.1"/>
    </source>
</evidence>
<evidence type="ECO:0000256" key="1">
    <source>
        <dbReference type="SAM" id="MobiDB-lite"/>
    </source>
</evidence>
<proteinExistence type="predicted"/>
<evidence type="ECO:0000313" key="3">
    <source>
        <dbReference type="Proteomes" id="UP000242188"/>
    </source>
</evidence>
<dbReference type="EMBL" id="NEDP02076719">
    <property type="protein sequence ID" value="OWF35578.1"/>
    <property type="molecule type" value="Genomic_DNA"/>
</dbReference>
<name>A0A210PGG9_MIZYE</name>
<feature type="region of interest" description="Disordered" evidence="1">
    <location>
        <begin position="362"/>
        <end position="430"/>
    </location>
</feature>
<organism evidence="2 3">
    <name type="scientific">Mizuhopecten yessoensis</name>
    <name type="common">Japanese scallop</name>
    <name type="synonym">Patinopecten yessoensis</name>
    <dbReference type="NCBI Taxonomy" id="6573"/>
    <lineage>
        <taxon>Eukaryota</taxon>
        <taxon>Metazoa</taxon>
        <taxon>Spiralia</taxon>
        <taxon>Lophotrochozoa</taxon>
        <taxon>Mollusca</taxon>
        <taxon>Bivalvia</taxon>
        <taxon>Autobranchia</taxon>
        <taxon>Pteriomorphia</taxon>
        <taxon>Pectinida</taxon>
        <taxon>Pectinoidea</taxon>
        <taxon>Pectinidae</taxon>
        <taxon>Mizuhopecten</taxon>
    </lineage>
</organism>
<accession>A0A210PGG9</accession>
<dbReference type="OrthoDB" id="6159173at2759"/>
<gene>
    <name evidence="2" type="ORF">KP79_PYT12949</name>
</gene>
<sequence length="481" mass="54661">MASNVVEDDLETPNEAIMDLRDKLNHLREVNIDLNANLEKRHSSLKEAGSKIQQMSSSMHQFQVTLRAIDKHMLENNTRMLDLDRMCGELQREKSDINTEIRFLSSEDAWAELDSSQLQGDEEDVATERRLTDWAREDLFAKLDDLDAMKRRHADKVADTNDQWEMYKDELRKGRMETKSYLDDINDVNNQIVSRFNSILKYGRQGLGDTEKDSLRNTIKGIGIESALRNESEQTLDTEVFSSDIEEEIDQLLRQREQMWEQNAALTEEICDLQSQDQGETIIPLKSSGKHIDLPNRDSTNQKIPGSAEDSGEQAEEVEHFGGGISLHKCVKLTDLSHLYNGPEKIQPAMEEVFTPQDAQLDAGDDQLDMDSAAGGHDEPPPPPEEDSEDEEEEQEPEPDESPEPSQETGVARRHHHHMENTTMSDLMVSKIQGRTLGPNLQAAHKDAETVTGQPNMQTMRRPSAFSFTPTLARRNRSNRQ</sequence>
<reference evidence="2 3" key="1">
    <citation type="journal article" date="2017" name="Nat. Ecol. Evol.">
        <title>Scallop genome provides insights into evolution of bilaterian karyotype and development.</title>
        <authorList>
            <person name="Wang S."/>
            <person name="Zhang J."/>
            <person name="Jiao W."/>
            <person name="Li J."/>
            <person name="Xun X."/>
            <person name="Sun Y."/>
            <person name="Guo X."/>
            <person name="Huan P."/>
            <person name="Dong B."/>
            <person name="Zhang L."/>
            <person name="Hu X."/>
            <person name="Sun X."/>
            <person name="Wang J."/>
            <person name="Zhao C."/>
            <person name="Wang Y."/>
            <person name="Wang D."/>
            <person name="Huang X."/>
            <person name="Wang R."/>
            <person name="Lv J."/>
            <person name="Li Y."/>
            <person name="Zhang Z."/>
            <person name="Liu B."/>
            <person name="Lu W."/>
            <person name="Hui Y."/>
            <person name="Liang J."/>
            <person name="Zhou Z."/>
            <person name="Hou R."/>
            <person name="Li X."/>
            <person name="Liu Y."/>
            <person name="Li H."/>
            <person name="Ning X."/>
            <person name="Lin Y."/>
            <person name="Zhao L."/>
            <person name="Xing Q."/>
            <person name="Dou J."/>
            <person name="Li Y."/>
            <person name="Mao J."/>
            <person name="Guo H."/>
            <person name="Dou H."/>
            <person name="Li T."/>
            <person name="Mu C."/>
            <person name="Jiang W."/>
            <person name="Fu Q."/>
            <person name="Fu X."/>
            <person name="Miao Y."/>
            <person name="Liu J."/>
            <person name="Yu Q."/>
            <person name="Li R."/>
            <person name="Liao H."/>
            <person name="Li X."/>
            <person name="Kong Y."/>
            <person name="Jiang Z."/>
            <person name="Chourrout D."/>
            <person name="Li R."/>
            <person name="Bao Z."/>
        </authorList>
    </citation>
    <scope>NUCLEOTIDE SEQUENCE [LARGE SCALE GENOMIC DNA]</scope>
    <source>
        <strain evidence="2 3">PY_sf001</strain>
    </source>
</reference>